<feature type="compositionally biased region" description="Acidic residues" evidence="2">
    <location>
        <begin position="583"/>
        <end position="609"/>
    </location>
</feature>
<keyword evidence="5" id="KW-1185">Reference proteome</keyword>
<feature type="compositionally biased region" description="Basic and acidic residues" evidence="2">
    <location>
        <begin position="465"/>
        <end position="476"/>
    </location>
</feature>
<gene>
    <name evidence="4" type="ORF">IE81DRAFT_309946</name>
</gene>
<dbReference type="AlphaFoldDB" id="A0A316W4X8"/>
<feature type="region of interest" description="Disordered" evidence="2">
    <location>
        <begin position="1"/>
        <end position="72"/>
    </location>
</feature>
<organism evidence="4 5">
    <name type="scientific">Ceraceosorus guamensis</name>
    <dbReference type="NCBI Taxonomy" id="1522189"/>
    <lineage>
        <taxon>Eukaryota</taxon>
        <taxon>Fungi</taxon>
        <taxon>Dikarya</taxon>
        <taxon>Basidiomycota</taxon>
        <taxon>Ustilaginomycotina</taxon>
        <taxon>Exobasidiomycetes</taxon>
        <taxon>Ceraceosorales</taxon>
        <taxon>Ceraceosoraceae</taxon>
        <taxon>Ceraceosorus</taxon>
    </lineage>
</organism>
<sequence>MGKKGGGGAAQAAEKAASKAAKRAKQESKAARSAAKQSVKKGGGAGVGSGSGNKSSSTGTATGKAGKKSKGATAAAAAASKAEEEDLDALLANFKKEWEEEHKVLEERVGMAPTRRANATLTACPLGDDLWFFGGEYFDGDRATFYANLFRYTPSSNPAATANQADSTTSSSQDRGTWRQYSSANQPGPRSAHAVAASPAAGGMLFVFGGEFAGPKLNKFFHYRDLWIFSIANKSWDRIDTKVRPSARSGHRMVCWKQYIVLFGGFQDTGVRTTYLGDLWIFDTAEYKWHEIKQNELRKPPARSGFSLLSTPEGVVLYGGYCKRYIKGERTQGIALEDAWLLTIAPDAETGDLFARGKIEWTRKRKIGYAPGQRSGCTMTLWPQRNTGVLFGGVTDNENDEESLESFCHNDLFAYALSGNGRWTSLNLRRKKMQGGKRRRKAAVQPEQRRAAQSDGEEDEDEEGVETKDGQDKQEQEAFSNDVVPTKAAPEEDDDPDDPQKSVPIGRYNAMLAVQRNVLYCYGGIHETADREYTLDDFYTLDLVKMERFNCLKSCPIDALEWYESSSSASGSSDSSSDSNPGSEEEREQPEGEEMAENEMDDDELLWEGEVERTREEIEKIKLERKREREALREKANTFLGVSKDAANRDEKDVISTPQPGESIKAFYERSRAYWAGVAHEQSEGSARGKEMRRDGFALAAQKYEEYRPILEEIVRIQASAGLDASDIKSMANGSSAGGKTGGIAGGGPGAESRNRR</sequence>
<dbReference type="Proteomes" id="UP000245783">
    <property type="component" value="Unassembled WGS sequence"/>
</dbReference>
<keyword evidence="1" id="KW-0175">Coiled coil</keyword>
<evidence type="ECO:0000256" key="2">
    <source>
        <dbReference type="SAM" id="MobiDB-lite"/>
    </source>
</evidence>
<dbReference type="RefSeq" id="XP_025371989.1">
    <property type="nucleotide sequence ID" value="XM_025512407.1"/>
</dbReference>
<dbReference type="PANTHER" id="PTHR46063:SF1">
    <property type="entry name" value="KELCH DOMAIN-CONTAINING PROTEIN 4"/>
    <property type="match status" value="1"/>
</dbReference>
<feature type="compositionally biased region" description="Low complexity" evidence="2">
    <location>
        <begin position="564"/>
        <end position="582"/>
    </location>
</feature>
<feature type="compositionally biased region" description="Gly residues" evidence="2">
    <location>
        <begin position="41"/>
        <end position="51"/>
    </location>
</feature>
<dbReference type="InParanoid" id="A0A316W4X8"/>
<dbReference type="OrthoDB" id="4447at2759"/>
<feature type="compositionally biased region" description="Basic residues" evidence="2">
    <location>
        <begin position="428"/>
        <end position="442"/>
    </location>
</feature>
<reference evidence="4 5" key="1">
    <citation type="journal article" date="2018" name="Mol. Biol. Evol.">
        <title>Broad Genomic Sampling Reveals a Smut Pathogenic Ancestry of the Fungal Clade Ustilaginomycotina.</title>
        <authorList>
            <person name="Kijpornyongpan T."/>
            <person name="Mondo S.J."/>
            <person name="Barry K."/>
            <person name="Sandor L."/>
            <person name="Lee J."/>
            <person name="Lipzen A."/>
            <person name="Pangilinan J."/>
            <person name="LaButti K."/>
            <person name="Hainaut M."/>
            <person name="Henrissat B."/>
            <person name="Grigoriev I.V."/>
            <person name="Spatafora J.W."/>
            <person name="Aime M.C."/>
        </authorList>
    </citation>
    <scope>NUCLEOTIDE SEQUENCE [LARGE SCALE GENOMIC DNA]</scope>
    <source>
        <strain evidence="4 5">MCA 4658</strain>
    </source>
</reference>
<evidence type="ECO:0000259" key="3">
    <source>
        <dbReference type="Pfam" id="PF13422"/>
    </source>
</evidence>
<evidence type="ECO:0000256" key="1">
    <source>
        <dbReference type="SAM" id="Coils"/>
    </source>
</evidence>
<feature type="region of interest" description="Disordered" evidence="2">
    <location>
        <begin position="728"/>
        <end position="757"/>
    </location>
</feature>
<proteinExistence type="predicted"/>
<feature type="compositionally biased region" description="Low complexity" evidence="2">
    <location>
        <begin position="52"/>
        <end position="64"/>
    </location>
</feature>
<dbReference type="InterPro" id="IPR052588">
    <property type="entry name" value="Kelch_domain_protein"/>
</dbReference>
<dbReference type="Pfam" id="PF24681">
    <property type="entry name" value="Kelch_KLHDC2_KLHL20_DRC7"/>
    <property type="match status" value="1"/>
</dbReference>
<accession>A0A316W4X8</accession>
<dbReference type="Pfam" id="PF13422">
    <property type="entry name" value="DUF4110"/>
    <property type="match status" value="1"/>
</dbReference>
<feature type="domain" description="DUF4110" evidence="3">
    <location>
        <begin position="652"/>
        <end position="720"/>
    </location>
</feature>
<feature type="compositionally biased region" description="Acidic residues" evidence="2">
    <location>
        <begin position="455"/>
        <end position="464"/>
    </location>
</feature>
<dbReference type="InterPro" id="IPR025183">
    <property type="entry name" value="DUF4110"/>
</dbReference>
<evidence type="ECO:0000313" key="4">
    <source>
        <dbReference type="EMBL" id="PWN44829.1"/>
    </source>
</evidence>
<name>A0A316W4X8_9BASI</name>
<feature type="compositionally biased region" description="Low complexity" evidence="2">
    <location>
        <begin position="10"/>
        <end position="19"/>
    </location>
</feature>
<dbReference type="EMBL" id="KZ819358">
    <property type="protein sequence ID" value="PWN44829.1"/>
    <property type="molecule type" value="Genomic_DNA"/>
</dbReference>
<evidence type="ECO:0000313" key="5">
    <source>
        <dbReference type="Proteomes" id="UP000245783"/>
    </source>
</evidence>
<protein>
    <submittedName>
        <fullName evidence="4">Galactose oxidase</fullName>
    </submittedName>
</protein>
<dbReference type="STRING" id="1522189.A0A316W4X8"/>
<dbReference type="SUPFAM" id="SSF117281">
    <property type="entry name" value="Kelch motif"/>
    <property type="match status" value="1"/>
</dbReference>
<feature type="region of interest" description="Disordered" evidence="2">
    <location>
        <begin position="564"/>
        <end position="611"/>
    </location>
</feature>
<feature type="compositionally biased region" description="Polar residues" evidence="2">
    <location>
        <begin position="157"/>
        <end position="188"/>
    </location>
</feature>
<dbReference type="GeneID" id="37034277"/>
<dbReference type="PANTHER" id="PTHR46063">
    <property type="entry name" value="KELCH DOMAIN-CONTAINING PROTEIN"/>
    <property type="match status" value="1"/>
</dbReference>
<feature type="compositionally biased region" description="Gly residues" evidence="2">
    <location>
        <begin position="736"/>
        <end position="750"/>
    </location>
</feature>
<dbReference type="Gene3D" id="2.120.10.80">
    <property type="entry name" value="Kelch-type beta propeller"/>
    <property type="match status" value="1"/>
</dbReference>
<dbReference type="InterPro" id="IPR015915">
    <property type="entry name" value="Kelch-typ_b-propeller"/>
</dbReference>
<feature type="coiled-coil region" evidence="1">
    <location>
        <begin position="611"/>
        <end position="638"/>
    </location>
</feature>
<feature type="region of interest" description="Disordered" evidence="2">
    <location>
        <begin position="427"/>
        <end position="504"/>
    </location>
</feature>
<feature type="region of interest" description="Disordered" evidence="2">
    <location>
        <begin position="157"/>
        <end position="194"/>
    </location>
</feature>